<reference evidence="1 2" key="1">
    <citation type="journal article" date="2022" name="Mar. Drugs">
        <title>Bioassay-Guided Fractionation Leads to the Detection of Cholic Acid Generated by the Rare Thalassomonas sp.</title>
        <authorList>
            <person name="Pheiffer F."/>
            <person name="Schneider Y.K."/>
            <person name="Hansen E.H."/>
            <person name="Andersen J.H."/>
            <person name="Isaksson J."/>
            <person name="Busche T."/>
            <person name="R C."/>
            <person name="Kalinowski J."/>
            <person name="Zyl L.V."/>
            <person name="Trindade M."/>
        </authorList>
    </citation>
    <scope>NUCLEOTIDE SEQUENCE [LARGE SCALE GENOMIC DNA]</scope>
    <source>
        <strain evidence="1 2">A5K-61T</strain>
    </source>
</reference>
<name>A0ABY7V7V1_9GAMM</name>
<sequence length="535" mass="60158">MIHRRLLRTLLLPIDLRLESSCVEIMVQYFNRVAGTTIEDHAIWLEGQVNDWDESGVASAQLKELIRALLTVGNRDYSQSISENYFEAHAELLENQLVPSELARSFLSHLLLITRLADEEKMSCAQISKILDAMNPSAGFGRRSVEAILKKMRMAPSITIENISNLFEADKSLSPELFGDAKLSESAVTVTNIAHSLGFKAELGKYLFSLLIEEEVDKFTPYVQILHYQCSILEYYDHHVKDFYEFSPRGQAATRLFTSYPVSMLKAGNPFLNNAKSVGQINFPWAAAKKNNEFPGAAALFSILDGLDEMGYAARQELALWIRCFIHRFMVSAEPLDTPLPNTINHDLCTPLINNIGRENTSTRGIIEQRLVDALASLIHLESDGWVGRGLGDSVNASNLSKKKLGDCDFQHIENRVTIAYEAHGGLLTQTYLNEHLRTLPKLAQPRIDEWKTYSNASDWHVQVIFVAHNVNADAPDDIYIDGVRFSISFISYSDLIAQTESMTRDEALNQFLLVPLSRNNTPSFVRQAFLNLLG</sequence>
<organism evidence="1 2">
    <name type="scientific">Thalassomonas haliotis</name>
    <dbReference type="NCBI Taxonomy" id="485448"/>
    <lineage>
        <taxon>Bacteria</taxon>
        <taxon>Pseudomonadati</taxon>
        <taxon>Pseudomonadota</taxon>
        <taxon>Gammaproteobacteria</taxon>
        <taxon>Alteromonadales</taxon>
        <taxon>Colwelliaceae</taxon>
        <taxon>Thalassomonas</taxon>
    </lineage>
</organism>
<keyword evidence="2" id="KW-1185">Reference proteome</keyword>
<evidence type="ECO:0000313" key="2">
    <source>
        <dbReference type="Proteomes" id="UP001215231"/>
    </source>
</evidence>
<evidence type="ECO:0000313" key="1">
    <source>
        <dbReference type="EMBL" id="WDE09737.1"/>
    </source>
</evidence>
<dbReference type="Proteomes" id="UP001215231">
    <property type="component" value="Chromosome"/>
</dbReference>
<proteinExistence type="predicted"/>
<protein>
    <submittedName>
        <fullName evidence="1">Uncharacterized protein</fullName>
    </submittedName>
</protein>
<accession>A0ABY7V7V1</accession>
<dbReference type="EMBL" id="CP059693">
    <property type="protein sequence ID" value="WDE09737.1"/>
    <property type="molecule type" value="Genomic_DNA"/>
</dbReference>
<gene>
    <name evidence="1" type="ORF">H3N35_15570</name>
</gene>